<organism evidence="5 6">
    <name type="scientific">Thalassovita aquimarina</name>
    <dbReference type="NCBI Taxonomy" id="2785917"/>
    <lineage>
        <taxon>Bacteria</taxon>
        <taxon>Pseudomonadati</taxon>
        <taxon>Pseudomonadota</taxon>
        <taxon>Alphaproteobacteria</taxon>
        <taxon>Rhodobacterales</taxon>
        <taxon>Roseobacteraceae</taxon>
        <taxon>Thalassovita</taxon>
    </lineage>
</organism>
<dbReference type="CDD" id="cd06091">
    <property type="entry name" value="KOW_NusG"/>
    <property type="match status" value="1"/>
</dbReference>
<keyword evidence="6" id="KW-1185">Reference proteome</keyword>
<dbReference type="InterPro" id="IPR005824">
    <property type="entry name" value="KOW"/>
</dbReference>
<protein>
    <recommendedName>
        <fullName evidence="4">KOW domain-containing protein</fullName>
    </recommendedName>
</protein>
<feature type="domain" description="KOW" evidence="4">
    <location>
        <begin position="164"/>
        <end position="191"/>
    </location>
</feature>
<evidence type="ECO:0000313" key="5">
    <source>
        <dbReference type="EMBL" id="MBR9651901.1"/>
    </source>
</evidence>
<evidence type="ECO:0000256" key="2">
    <source>
        <dbReference type="ARBA" id="ARBA00023015"/>
    </source>
</evidence>
<dbReference type="Pfam" id="PF02357">
    <property type="entry name" value="NusG"/>
    <property type="match status" value="1"/>
</dbReference>
<dbReference type="SUPFAM" id="SSF82679">
    <property type="entry name" value="N-utilization substance G protein NusG, N-terminal domain"/>
    <property type="match status" value="1"/>
</dbReference>
<dbReference type="InterPro" id="IPR036735">
    <property type="entry name" value="NGN_dom_sf"/>
</dbReference>
<dbReference type="Gene3D" id="3.30.70.940">
    <property type="entry name" value="NusG, N-terminal domain"/>
    <property type="match status" value="1"/>
</dbReference>
<dbReference type="SMART" id="SM00739">
    <property type="entry name" value="KOW"/>
    <property type="match status" value="1"/>
</dbReference>
<comment type="caution">
    <text evidence="5">The sequence shown here is derived from an EMBL/GenBank/DDBJ whole genome shotgun (WGS) entry which is preliminary data.</text>
</comment>
<dbReference type="SUPFAM" id="SSF50104">
    <property type="entry name" value="Translation proteins SH3-like domain"/>
    <property type="match status" value="1"/>
</dbReference>
<keyword evidence="3" id="KW-0804">Transcription</keyword>
<dbReference type="RefSeq" id="WP_212701416.1">
    <property type="nucleotide sequence ID" value="NZ_JADMKU010000010.1"/>
</dbReference>
<proteinExistence type="predicted"/>
<dbReference type="InterPro" id="IPR043425">
    <property type="entry name" value="NusG-like"/>
</dbReference>
<gene>
    <name evidence="5" type="ORF">IT775_12295</name>
</gene>
<dbReference type="Proteomes" id="UP001195941">
    <property type="component" value="Unassembled WGS sequence"/>
</dbReference>
<dbReference type="EMBL" id="JADMKU010000010">
    <property type="protein sequence ID" value="MBR9651901.1"/>
    <property type="molecule type" value="Genomic_DNA"/>
</dbReference>
<name>A0ABS5HSH6_9RHOB</name>
<evidence type="ECO:0000259" key="4">
    <source>
        <dbReference type="SMART" id="SM00739"/>
    </source>
</evidence>
<evidence type="ECO:0000256" key="1">
    <source>
        <dbReference type="ARBA" id="ARBA00022814"/>
    </source>
</evidence>
<evidence type="ECO:0000256" key="3">
    <source>
        <dbReference type="ARBA" id="ARBA00023163"/>
    </source>
</evidence>
<keyword evidence="1" id="KW-0889">Transcription antitermination</keyword>
<dbReference type="InterPro" id="IPR006645">
    <property type="entry name" value="NGN-like_dom"/>
</dbReference>
<sequence>MMMEKIEAQGMVWLLVRIKRRQVGGIRTVTVGGDFETYRDRAGRARQRRITGTGDRVFLPEHLLRRAGFEVFLPVKKVWRRKNRFSPERVCVAQPLLVDWMFVGWPADQNRWADLMALDVVMGVMGTGGRPIVMKPATVISLMRRWGGGMLSPECHQMVKRSHEFEAGQVARIAAGPFQDFEAKVVEVDGPNIRVMLDLFGRETPAQFDWRELLPVPGDAR</sequence>
<accession>A0ABS5HSH6</accession>
<dbReference type="PANTHER" id="PTHR30265">
    <property type="entry name" value="RHO-INTERACTING TRANSCRIPTION TERMINATION FACTOR NUSG"/>
    <property type="match status" value="1"/>
</dbReference>
<dbReference type="InterPro" id="IPR008991">
    <property type="entry name" value="Translation_prot_SH3-like_sf"/>
</dbReference>
<evidence type="ECO:0000313" key="6">
    <source>
        <dbReference type="Proteomes" id="UP001195941"/>
    </source>
</evidence>
<keyword evidence="2" id="KW-0805">Transcription regulation</keyword>
<reference evidence="5 6" key="1">
    <citation type="journal article" date="2021" name="Arch. Microbiol.">
        <title>Thalassobius aquimarinus sp. nov., isolated from the Sea of Japan seashore.</title>
        <authorList>
            <person name="Kurilenko V.V."/>
            <person name="Romanenko L.A."/>
            <person name="Chernysheva N.Y."/>
            <person name="Velansky P.V."/>
            <person name="Tekutyeva L.A."/>
            <person name="Isaeva M.P."/>
            <person name="Mikhailov V.V."/>
        </authorList>
    </citation>
    <scope>NUCLEOTIDE SEQUENCE [LARGE SCALE GENOMIC DNA]</scope>
    <source>
        <strain evidence="5 6">KMM 8518</strain>
    </source>
</reference>
<dbReference type="PANTHER" id="PTHR30265:SF4">
    <property type="entry name" value="KOW MOTIF FAMILY PROTEIN, EXPRESSED"/>
    <property type="match status" value="1"/>
</dbReference>